<dbReference type="AlphaFoldDB" id="A0A1Y1USU6"/>
<evidence type="ECO:0000313" key="3">
    <source>
        <dbReference type="Proteomes" id="UP000193218"/>
    </source>
</evidence>
<dbReference type="GeneID" id="33553881"/>
<feature type="compositionally biased region" description="Basic and acidic residues" evidence="1">
    <location>
        <begin position="1136"/>
        <end position="1151"/>
    </location>
</feature>
<gene>
    <name evidence="2" type="ORF">BD324DRAFT_16702</name>
</gene>
<feature type="compositionally biased region" description="Basic and acidic residues" evidence="1">
    <location>
        <begin position="955"/>
        <end position="976"/>
    </location>
</feature>
<dbReference type="InParanoid" id="A0A1Y1USU6"/>
<feature type="region of interest" description="Disordered" evidence="1">
    <location>
        <begin position="81"/>
        <end position="235"/>
    </location>
</feature>
<feature type="compositionally biased region" description="Polar residues" evidence="1">
    <location>
        <begin position="443"/>
        <end position="453"/>
    </location>
</feature>
<reference evidence="2 3" key="1">
    <citation type="submission" date="2017-03" db="EMBL/GenBank/DDBJ databases">
        <title>Widespread Adenine N6-methylation of Active Genes in Fungi.</title>
        <authorList>
            <consortium name="DOE Joint Genome Institute"/>
            <person name="Mondo S.J."/>
            <person name="Dannebaum R.O."/>
            <person name="Kuo R.C."/>
            <person name="Louie K.B."/>
            <person name="Bewick A.J."/>
            <person name="Labutti K."/>
            <person name="Haridas S."/>
            <person name="Kuo A."/>
            <person name="Salamov A."/>
            <person name="Ahrendt S.R."/>
            <person name="Lau R."/>
            <person name="Bowen B.P."/>
            <person name="Lipzen A."/>
            <person name="Sullivan W."/>
            <person name="Andreopoulos W.B."/>
            <person name="Clum A."/>
            <person name="Lindquist E."/>
            <person name="Daum C."/>
            <person name="Northen T.R."/>
            <person name="Ramamoorthy G."/>
            <person name="Schmitz R.J."/>
            <person name="Gryganskyi A."/>
            <person name="Culley D."/>
            <person name="Magnuson J."/>
            <person name="James T.Y."/>
            <person name="O'Malley M.A."/>
            <person name="Stajich J.E."/>
            <person name="Spatafora J.W."/>
            <person name="Visel A."/>
            <person name="Grigoriev I.V."/>
        </authorList>
    </citation>
    <scope>NUCLEOTIDE SEQUENCE [LARGE SCALE GENOMIC DNA]</scope>
    <source>
        <strain evidence="2 3">NRRL Y-17943</strain>
    </source>
</reference>
<feature type="compositionally biased region" description="Polar residues" evidence="1">
    <location>
        <begin position="34"/>
        <end position="44"/>
    </location>
</feature>
<evidence type="ECO:0000313" key="2">
    <source>
        <dbReference type="EMBL" id="ORX40707.1"/>
    </source>
</evidence>
<feature type="region of interest" description="Disordered" evidence="1">
    <location>
        <begin position="679"/>
        <end position="728"/>
    </location>
</feature>
<evidence type="ECO:0000256" key="1">
    <source>
        <dbReference type="SAM" id="MobiDB-lite"/>
    </source>
</evidence>
<proteinExistence type="predicted"/>
<keyword evidence="3" id="KW-1185">Reference proteome</keyword>
<feature type="compositionally biased region" description="Polar residues" evidence="1">
    <location>
        <begin position="351"/>
        <end position="366"/>
    </location>
</feature>
<protein>
    <submittedName>
        <fullName evidence="2">Uncharacterized protein</fullName>
    </submittedName>
</protein>
<accession>A0A1Y1USU6</accession>
<feature type="compositionally biased region" description="Polar residues" evidence="1">
    <location>
        <begin position="1052"/>
        <end position="1065"/>
    </location>
</feature>
<feature type="compositionally biased region" description="Basic and acidic residues" evidence="1">
    <location>
        <begin position="1086"/>
        <end position="1109"/>
    </location>
</feature>
<feature type="region of interest" description="Disordered" evidence="1">
    <location>
        <begin position="1"/>
        <end position="46"/>
    </location>
</feature>
<comment type="caution">
    <text evidence="2">The sequence shown here is derived from an EMBL/GenBank/DDBJ whole genome shotgun (WGS) entry which is preliminary data.</text>
</comment>
<feature type="compositionally biased region" description="Basic residues" evidence="1">
    <location>
        <begin position="1074"/>
        <end position="1085"/>
    </location>
</feature>
<dbReference type="Proteomes" id="UP000193218">
    <property type="component" value="Unassembled WGS sequence"/>
</dbReference>
<feature type="region of interest" description="Disordered" evidence="1">
    <location>
        <begin position="282"/>
        <end position="633"/>
    </location>
</feature>
<dbReference type="RefSeq" id="XP_021874386.1">
    <property type="nucleotide sequence ID" value="XM_022012073.1"/>
</dbReference>
<feature type="compositionally biased region" description="Basic and acidic residues" evidence="1">
    <location>
        <begin position="340"/>
        <end position="350"/>
    </location>
</feature>
<name>A0A1Y1USU6_9TREE</name>
<feature type="compositionally biased region" description="Basic and acidic residues" evidence="1">
    <location>
        <begin position="157"/>
        <end position="166"/>
    </location>
</feature>
<feature type="region of interest" description="Disordered" evidence="1">
    <location>
        <begin position="792"/>
        <end position="826"/>
    </location>
</feature>
<feature type="compositionally biased region" description="Basic and acidic residues" evidence="1">
    <location>
        <begin position="406"/>
        <end position="424"/>
    </location>
</feature>
<feature type="region of interest" description="Disordered" evidence="1">
    <location>
        <begin position="946"/>
        <end position="976"/>
    </location>
</feature>
<feature type="compositionally biased region" description="Basic and acidic residues" evidence="1">
    <location>
        <begin position="454"/>
        <end position="466"/>
    </location>
</feature>
<dbReference type="OrthoDB" id="2564780at2759"/>
<feature type="region of interest" description="Disordered" evidence="1">
    <location>
        <begin position="999"/>
        <end position="1151"/>
    </location>
</feature>
<feature type="compositionally biased region" description="Low complexity" evidence="1">
    <location>
        <begin position="581"/>
        <end position="594"/>
    </location>
</feature>
<dbReference type="EMBL" id="NBSH01000001">
    <property type="protein sequence ID" value="ORX40707.1"/>
    <property type="molecule type" value="Genomic_DNA"/>
</dbReference>
<organism evidence="2 3">
    <name type="scientific">Kockovaella imperatae</name>
    <dbReference type="NCBI Taxonomy" id="4999"/>
    <lineage>
        <taxon>Eukaryota</taxon>
        <taxon>Fungi</taxon>
        <taxon>Dikarya</taxon>
        <taxon>Basidiomycota</taxon>
        <taxon>Agaricomycotina</taxon>
        <taxon>Tremellomycetes</taxon>
        <taxon>Tremellales</taxon>
        <taxon>Cuniculitremaceae</taxon>
        <taxon>Kockovaella</taxon>
    </lineage>
</organism>
<feature type="compositionally biased region" description="Basic and acidic residues" evidence="1">
    <location>
        <begin position="546"/>
        <end position="571"/>
    </location>
</feature>
<feature type="compositionally biased region" description="Low complexity" evidence="1">
    <location>
        <begin position="609"/>
        <end position="627"/>
    </location>
</feature>
<feature type="compositionally biased region" description="Pro residues" evidence="1">
    <location>
        <begin position="804"/>
        <end position="815"/>
    </location>
</feature>
<feature type="region of interest" description="Disordered" evidence="1">
    <location>
        <begin position="884"/>
        <end position="918"/>
    </location>
</feature>
<sequence length="1181" mass="131164">MSRSAFPAAPSPTPVPLPSSSSPNPRPAAQSPSGVSYESISPSDRSVFERKVRRYEDWTTDVTRQGGLRPSESSYGRFAGVGSASWSSLPTVKALSRDGTEPSTIVHQRNRANEALRNPHGHDRSLVDDIGVGSPGLGGHQPMRKPKVHQAGLSAEPDSRPTENHHSAPRQPSRATMRQHLPTPYLAKAPSPPRRDQVPDVLNAYQPGETHTHLRIPSASPGDHRSSGHSSRSAYREREAYISSALHLPIEMLSETQPGAHSWKGPKETVKRWTSLIRKTSLRNEGQTTNRPKRILSGPEAFRPIDRNNGKSAARELSRRAEIASSKALGRSQTIPATLARDKPNIDEAKQSSTSLPARNKSSLMSRDSPRKAVPALFPEVRIGESPTSQNPDRTPGNAGRMNEGIPDHGQLEEHPKLPRDPTQRHLAVPGVTTSVRALGSAKSGQSTRSSSRLNRDQLHALHADDPASQANRLRPERLPPPLPAPALSRSFSSTDGLTKTLGRRFRDPSLTNLTARFEPNMYPLPDSAPTGDERALSPVKSTLRQRLDRATVPDRRRQDKPSDEEARLESTRPFISESAARQTQTTAPVTVTPGLMHLQPQSTLDSRLLSVTSPRSPTSRGSSPTPLEHRQDVQHVQFSSPARTAHRNDAEEVHFEVPSRTNGRLRVSVAWLRDRDGQREIATDNDTESLTPPSLPPKASAHAAGTAKREAPRSPSTPVPVFSPGPDFATGYPTSAPGSPIPLGQNHGYPYWNDGRIAHYPPSRLPQTFPWNPVQMPMTYPQPGRLYPHWLSTGHIPSHPHPRAPSPPRPPSIDPPSSRGSPVAHNAELPLSYGVTGQTTLSPDRAWYPPPPLPSPTHQNNNLLASLSGRTRSSMFGKLFRRDQRRDQDTSTINRWRKGVPLHSPPPAASTTFGGRDPVSVRVYPHQLGYRQPVSRPAWWNRPSKTAWTSERPNQVDREYAQDRDREGKLQNKMKRGDNRGIWGLFSGSIDRNYLERDSGRHHTASRRGGVSHDNTDGREGPCLAPNGSQQGRRLGMAQRFSGRWNGNIGRPQNQLNQTTSSGEDYNRDQRLRVKQRRREKKRERREAREKRRKARVEDGPRRMRGDRGFFGARTREATPGGRPPALLSRQKSTLGRERREEFGRGREDTRMVGDWKRALSTFLPRSRRGAERRHQGEAR</sequence>
<feature type="compositionally biased region" description="Low complexity" evidence="1">
    <location>
        <begin position="18"/>
        <end position="33"/>
    </location>
</feature>
<feature type="compositionally biased region" description="Basic and acidic residues" evidence="1">
    <location>
        <begin position="303"/>
        <end position="322"/>
    </location>
</feature>